<dbReference type="EMBL" id="JAUSUB010000028">
    <property type="protein sequence ID" value="MDQ0272766.1"/>
    <property type="molecule type" value="Genomic_DNA"/>
</dbReference>
<dbReference type="InterPro" id="IPR002818">
    <property type="entry name" value="DJ-1/PfpI"/>
</dbReference>
<name>A0ABU0APT4_9BACI</name>
<proteinExistence type="predicted"/>
<dbReference type="Pfam" id="PF01965">
    <property type="entry name" value="DJ-1_PfpI"/>
    <property type="match status" value="1"/>
</dbReference>
<organism evidence="2 3">
    <name type="scientific">Cytobacillus purgationiresistens</name>
    <dbReference type="NCBI Taxonomy" id="863449"/>
    <lineage>
        <taxon>Bacteria</taxon>
        <taxon>Bacillati</taxon>
        <taxon>Bacillota</taxon>
        <taxon>Bacilli</taxon>
        <taxon>Bacillales</taxon>
        <taxon>Bacillaceae</taxon>
        <taxon>Cytobacillus</taxon>
    </lineage>
</organism>
<protein>
    <submittedName>
        <fullName evidence="2">Transcriptional regulator GlxA family with amidase domain</fullName>
    </submittedName>
</protein>
<feature type="domain" description="DJ-1/PfpI" evidence="1">
    <location>
        <begin position="16"/>
        <end position="112"/>
    </location>
</feature>
<reference evidence="2 3" key="1">
    <citation type="submission" date="2023-07" db="EMBL/GenBank/DDBJ databases">
        <title>Genomic Encyclopedia of Type Strains, Phase IV (KMG-IV): sequencing the most valuable type-strain genomes for metagenomic binning, comparative biology and taxonomic classification.</title>
        <authorList>
            <person name="Goeker M."/>
        </authorList>
    </citation>
    <scope>NUCLEOTIDE SEQUENCE [LARGE SCALE GENOMIC DNA]</scope>
    <source>
        <strain evidence="2 3">DSM 23494</strain>
    </source>
</reference>
<comment type="caution">
    <text evidence="2">The sequence shown here is derived from an EMBL/GenBank/DDBJ whole genome shotgun (WGS) entry which is preliminary data.</text>
</comment>
<gene>
    <name evidence="2" type="ORF">J2S17_004659</name>
</gene>
<evidence type="ECO:0000313" key="3">
    <source>
        <dbReference type="Proteomes" id="UP001238088"/>
    </source>
</evidence>
<dbReference type="Proteomes" id="UP001238088">
    <property type="component" value="Unassembled WGS sequence"/>
</dbReference>
<dbReference type="Gene3D" id="3.40.50.880">
    <property type="match status" value="1"/>
</dbReference>
<keyword evidence="3" id="KW-1185">Reference proteome</keyword>
<sequence>MQDQFEVFSLTISKNKDKAIHVKTISKNGKMVSARNGLKVQPDYSFANHPSLDIVIIPGGNGAEEIEIHNKQTIKWIRKQNKNASFMTSVCTGALLLAEADLLNVKKATTHWMDIPRPRYLSFGMLNLLMRVDF</sequence>
<dbReference type="InterPro" id="IPR052158">
    <property type="entry name" value="INH-QAR"/>
</dbReference>
<dbReference type="SUPFAM" id="SSF52317">
    <property type="entry name" value="Class I glutamine amidotransferase-like"/>
    <property type="match status" value="1"/>
</dbReference>
<evidence type="ECO:0000259" key="1">
    <source>
        <dbReference type="Pfam" id="PF01965"/>
    </source>
</evidence>
<accession>A0ABU0APT4</accession>
<dbReference type="PANTHER" id="PTHR43130">
    <property type="entry name" value="ARAC-FAMILY TRANSCRIPTIONAL REGULATOR"/>
    <property type="match status" value="1"/>
</dbReference>
<dbReference type="InterPro" id="IPR029062">
    <property type="entry name" value="Class_I_gatase-like"/>
</dbReference>
<evidence type="ECO:0000313" key="2">
    <source>
        <dbReference type="EMBL" id="MDQ0272766.1"/>
    </source>
</evidence>
<dbReference type="PANTHER" id="PTHR43130:SF14">
    <property type="entry name" value="DJ-1_PFPI DOMAIN-CONTAINING PROTEIN"/>
    <property type="match status" value="1"/>
</dbReference>